<evidence type="ECO:0000259" key="1">
    <source>
        <dbReference type="Pfam" id="PF03537"/>
    </source>
</evidence>
<dbReference type="Proteomes" id="UP001139226">
    <property type="component" value="Unassembled WGS sequence"/>
</dbReference>
<name>A0A9X1V2G5_9FLAO</name>
<comment type="caution">
    <text evidence="2">The sequence shown here is derived from an EMBL/GenBank/DDBJ whole genome shotgun (WGS) entry which is preliminary data.</text>
</comment>
<protein>
    <submittedName>
        <fullName evidence="2">Endo alpha-1,4 polygalactosaminidase</fullName>
    </submittedName>
</protein>
<dbReference type="PANTHER" id="PTHR35882">
    <property type="entry name" value="PELA"/>
    <property type="match status" value="1"/>
</dbReference>
<dbReference type="RefSeq" id="WP_240713081.1">
    <property type="nucleotide sequence ID" value="NZ_JAKVTV010000002.1"/>
</dbReference>
<sequence>MPKPFQGLLLICILLFSISGTRAQKRSGNEDYRQKMRDLVKDIAKKSRSKNSDFIIIPQNGIELIQKSGKNKTGTATPYLNAISAVAQEDLFYGYLEDDLPTPHQENSYLINYLNLIKQIKKPVFSIDYAFSDQNVTHSYFLNSNKDFIPFVAKRELNEIPQSKIFRENTRDIQKLEEVRNFLYLLNFSNFRSKEELIDKLAETNYDLLIIDAFFGRFDAFSAEEIASLKKKGNGGSRLVIAYMSIGEAEEYRFYWQKNWETYAPAWLTKENPNWAGNYKVKYWHTDWKNIIYRSENSYLRKIQNAGFDGVYLDIIDAFEYFENE</sequence>
<evidence type="ECO:0000313" key="2">
    <source>
        <dbReference type="EMBL" id="MCH4822904.1"/>
    </source>
</evidence>
<dbReference type="Pfam" id="PF03537">
    <property type="entry name" value="Glyco_hydro_114"/>
    <property type="match status" value="1"/>
</dbReference>
<dbReference type="EMBL" id="JAKVTV010000002">
    <property type="protein sequence ID" value="MCH4822904.1"/>
    <property type="molecule type" value="Genomic_DNA"/>
</dbReference>
<proteinExistence type="predicted"/>
<feature type="domain" description="Glycoside-hydrolase family GH114 TIM-barrel" evidence="1">
    <location>
        <begin position="215"/>
        <end position="320"/>
    </location>
</feature>
<dbReference type="Gene3D" id="3.20.20.70">
    <property type="entry name" value="Aldolase class I"/>
    <property type="match status" value="2"/>
</dbReference>
<evidence type="ECO:0000313" key="3">
    <source>
        <dbReference type="Proteomes" id="UP001139226"/>
    </source>
</evidence>
<organism evidence="2 3">
    <name type="scientific">Christiangramia lutea</name>
    <dbReference type="NCBI Taxonomy" id="1607951"/>
    <lineage>
        <taxon>Bacteria</taxon>
        <taxon>Pseudomonadati</taxon>
        <taxon>Bacteroidota</taxon>
        <taxon>Flavobacteriia</taxon>
        <taxon>Flavobacteriales</taxon>
        <taxon>Flavobacteriaceae</taxon>
        <taxon>Christiangramia</taxon>
    </lineage>
</organism>
<dbReference type="PANTHER" id="PTHR35882:SF3">
    <property type="entry name" value="GLYCOSIDE-HYDROLASE FAMILY GH114 TIM-BARREL DOMAIN-CONTAINING PROTEIN"/>
    <property type="match status" value="1"/>
</dbReference>
<accession>A0A9X1V2G5</accession>
<dbReference type="SUPFAM" id="SSF51445">
    <property type="entry name" value="(Trans)glycosidases"/>
    <property type="match status" value="2"/>
</dbReference>
<gene>
    <name evidence="2" type="ORF">ML462_06930</name>
</gene>
<dbReference type="InterPro" id="IPR013785">
    <property type="entry name" value="Aldolase_TIM"/>
</dbReference>
<dbReference type="InterPro" id="IPR017853">
    <property type="entry name" value="GH"/>
</dbReference>
<reference evidence="2" key="1">
    <citation type="submission" date="2022-03" db="EMBL/GenBank/DDBJ databases">
        <title>Gramella crocea sp. nov., isolated from activated sludge of a seafood processing plant.</title>
        <authorList>
            <person name="Zhang X."/>
        </authorList>
    </citation>
    <scope>NUCLEOTIDE SEQUENCE</scope>
    <source>
        <strain evidence="2">YJ019</strain>
    </source>
</reference>
<dbReference type="InterPro" id="IPR004352">
    <property type="entry name" value="GH114_TIM-barrel"/>
</dbReference>
<keyword evidence="3" id="KW-1185">Reference proteome</keyword>
<dbReference type="InterPro" id="IPR016062">
    <property type="entry name" value="TM1410-rel"/>
</dbReference>
<dbReference type="AlphaFoldDB" id="A0A9X1V2G5"/>
<dbReference type="PRINTS" id="PR01545">
    <property type="entry name" value="THEMAYE10DUF"/>
</dbReference>